<feature type="domain" description="Acyl-CoA thioesterase-like C-terminal" evidence="2">
    <location>
        <begin position="135"/>
        <end position="264"/>
    </location>
</feature>
<dbReference type="AlphaFoldDB" id="A0A1H1KTP0"/>
<keyword evidence="4" id="KW-1185">Reference proteome</keyword>
<dbReference type="InterPro" id="IPR029069">
    <property type="entry name" value="HotDog_dom_sf"/>
</dbReference>
<evidence type="ECO:0000313" key="3">
    <source>
        <dbReference type="EMBL" id="SDR65674.1"/>
    </source>
</evidence>
<dbReference type="InterPro" id="IPR049449">
    <property type="entry name" value="TesB_ACOT8-like_N"/>
</dbReference>
<evidence type="ECO:0000259" key="2">
    <source>
        <dbReference type="Pfam" id="PF20789"/>
    </source>
</evidence>
<gene>
    <name evidence="3" type="ORF">SAMN04489719_0102</name>
</gene>
<dbReference type="RefSeq" id="WP_092664712.1">
    <property type="nucleotide sequence ID" value="NZ_LT629734.1"/>
</dbReference>
<dbReference type="OrthoDB" id="1413770at2"/>
<feature type="domain" description="Acyl-CoA thioesterase-like N-terminal HotDog" evidence="1">
    <location>
        <begin position="27"/>
        <end position="114"/>
    </location>
</feature>
<dbReference type="Proteomes" id="UP000199649">
    <property type="component" value="Chromosome I"/>
</dbReference>
<protein>
    <submittedName>
        <fullName evidence="3">Thioesterase-like superfamily protein</fullName>
    </submittedName>
</protein>
<dbReference type="Pfam" id="PF13622">
    <property type="entry name" value="4HBT_3"/>
    <property type="match status" value="1"/>
</dbReference>
<dbReference type="STRING" id="684552.SAMN04489719_0102"/>
<reference evidence="4" key="1">
    <citation type="submission" date="2016-10" db="EMBL/GenBank/DDBJ databases">
        <authorList>
            <person name="Varghese N."/>
            <person name="Submissions S."/>
        </authorList>
    </citation>
    <scope>NUCLEOTIDE SEQUENCE [LARGE SCALE GENOMIC DNA]</scope>
    <source>
        <strain evidence="4">DSM 22965</strain>
    </source>
</reference>
<accession>A0A1H1KTP0</accession>
<dbReference type="Pfam" id="PF20789">
    <property type="entry name" value="4HBT_3C"/>
    <property type="match status" value="1"/>
</dbReference>
<dbReference type="InterPro" id="IPR049450">
    <property type="entry name" value="ACOT8-like_C"/>
</dbReference>
<evidence type="ECO:0000259" key="1">
    <source>
        <dbReference type="Pfam" id="PF13622"/>
    </source>
</evidence>
<dbReference type="Gene3D" id="2.40.160.210">
    <property type="entry name" value="Acyl-CoA thioesterase, double hotdog domain"/>
    <property type="match status" value="1"/>
</dbReference>
<dbReference type="InterPro" id="IPR042171">
    <property type="entry name" value="Acyl-CoA_hotdog"/>
</dbReference>
<proteinExistence type="predicted"/>
<dbReference type="EMBL" id="LT629734">
    <property type="protein sequence ID" value="SDR65674.1"/>
    <property type="molecule type" value="Genomic_DNA"/>
</dbReference>
<dbReference type="SUPFAM" id="SSF54637">
    <property type="entry name" value="Thioesterase/thiol ester dehydrase-isomerase"/>
    <property type="match status" value="1"/>
</dbReference>
<sequence length="271" mass="28781">MPADATHEPYFVALGDGRYRPTERASGAWQPGEMHFAPLGGLLTHAIERHRGARHASEAAPLLLARMTFDILGFLALDETAVRVETRRPGRTIELTEAVASIAGRDVAVARAWHSVALDTAAVEGGAAAPLPSPSAMRPAEFAGEWGGGYVRSIELRDDGDRAPGRGRAWQRTAHPLVEGEAVAPVARWIGLIDAANGIAVREAPDAWGFPNLDLTVHLHREPEGAWVGFDTTVSFGPSGQGITHTALHDERGHVGFSSQTLTVRPAPAAG</sequence>
<name>A0A1H1KTP0_9MICO</name>
<organism evidence="3 4">
    <name type="scientific">Agrococcus carbonis</name>
    <dbReference type="NCBI Taxonomy" id="684552"/>
    <lineage>
        <taxon>Bacteria</taxon>
        <taxon>Bacillati</taxon>
        <taxon>Actinomycetota</taxon>
        <taxon>Actinomycetes</taxon>
        <taxon>Micrococcales</taxon>
        <taxon>Microbacteriaceae</taxon>
        <taxon>Agrococcus</taxon>
    </lineage>
</organism>
<evidence type="ECO:0000313" key="4">
    <source>
        <dbReference type="Proteomes" id="UP000199649"/>
    </source>
</evidence>